<keyword evidence="1" id="KW-0507">mRNA processing</keyword>
<feature type="compositionally biased region" description="Basic residues" evidence="5">
    <location>
        <begin position="276"/>
        <end position="287"/>
    </location>
</feature>
<evidence type="ECO:0000313" key="8">
    <source>
        <dbReference type="Proteomes" id="UP000326939"/>
    </source>
</evidence>
<organism evidence="7 8">
    <name type="scientific">Salix brachista</name>
    <dbReference type="NCBI Taxonomy" id="2182728"/>
    <lineage>
        <taxon>Eukaryota</taxon>
        <taxon>Viridiplantae</taxon>
        <taxon>Streptophyta</taxon>
        <taxon>Embryophyta</taxon>
        <taxon>Tracheophyta</taxon>
        <taxon>Spermatophyta</taxon>
        <taxon>Magnoliopsida</taxon>
        <taxon>eudicotyledons</taxon>
        <taxon>Gunneridae</taxon>
        <taxon>Pentapetalae</taxon>
        <taxon>rosids</taxon>
        <taxon>fabids</taxon>
        <taxon>Malpighiales</taxon>
        <taxon>Salicaceae</taxon>
        <taxon>Saliceae</taxon>
        <taxon>Salix</taxon>
    </lineage>
</organism>
<dbReference type="GO" id="GO:0008380">
    <property type="term" value="P:RNA splicing"/>
    <property type="evidence" value="ECO:0007669"/>
    <property type="project" value="UniProtKB-KW"/>
</dbReference>
<accession>A0A5N5LR36</accession>
<gene>
    <name evidence="7" type="ORF">DKX38_013242</name>
</gene>
<feature type="compositionally biased region" description="Basic and acidic residues" evidence="5">
    <location>
        <begin position="105"/>
        <end position="123"/>
    </location>
</feature>
<dbReference type="GO" id="GO:0003723">
    <property type="term" value="F:RNA binding"/>
    <property type="evidence" value="ECO:0007669"/>
    <property type="project" value="UniProtKB-UniRule"/>
</dbReference>
<dbReference type="InterPro" id="IPR012677">
    <property type="entry name" value="Nucleotide-bd_a/b_plait_sf"/>
</dbReference>
<feature type="region of interest" description="Disordered" evidence="5">
    <location>
        <begin position="17"/>
        <end position="49"/>
    </location>
</feature>
<feature type="compositionally biased region" description="Basic and acidic residues" evidence="5">
    <location>
        <begin position="154"/>
        <end position="169"/>
    </location>
</feature>
<dbReference type="SMART" id="SM00360">
    <property type="entry name" value="RRM"/>
    <property type="match status" value="2"/>
</dbReference>
<comment type="caution">
    <text evidence="7">The sequence shown here is derived from an EMBL/GenBank/DDBJ whole genome shotgun (WGS) entry which is preliminary data.</text>
</comment>
<proteinExistence type="predicted"/>
<feature type="region of interest" description="Disordered" evidence="5">
    <location>
        <begin position="853"/>
        <end position="873"/>
    </location>
</feature>
<reference evidence="8" key="1">
    <citation type="journal article" date="2019" name="Gigascience">
        <title>De novo genome assembly of the endangered Acer yangbiense, a plant species with extremely small populations endemic to Yunnan Province, China.</title>
        <authorList>
            <person name="Yang J."/>
            <person name="Wariss H.M."/>
            <person name="Tao L."/>
            <person name="Zhang R."/>
            <person name="Yun Q."/>
            <person name="Hollingsworth P."/>
            <person name="Dao Z."/>
            <person name="Luo G."/>
            <person name="Guo H."/>
            <person name="Ma Y."/>
            <person name="Sun W."/>
        </authorList>
    </citation>
    <scope>NUCLEOTIDE SEQUENCE [LARGE SCALE GENOMIC DNA]</scope>
    <source>
        <strain evidence="8">cv. br00</strain>
    </source>
</reference>
<dbReference type="AlphaFoldDB" id="A0A5N5LR36"/>
<protein>
    <recommendedName>
        <fullName evidence="6">RRM domain-containing protein</fullName>
    </recommendedName>
</protein>
<dbReference type="SUPFAM" id="SSF54928">
    <property type="entry name" value="RNA-binding domain, RBD"/>
    <property type="match status" value="3"/>
</dbReference>
<evidence type="ECO:0000256" key="5">
    <source>
        <dbReference type="SAM" id="MobiDB-lite"/>
    </source>
</evidence>
<feature type="region of interest" description="Disordered" evidence="5">
    <location>
        <begin position="154"/>
        <end position="358"/>
    </location>
</feature>
<feature type="compositionally biased region" description="Basic and acidic residues" evidence="5">
    <location>
        <begin position="179"/>
        <end position="224"/>
    </location>
</feature>
<feature type="compositionally biased region" description="Basic and acidic residues" evidence="5">
    <location>
        <begin position="24"/>
        <end position="42"/>
    </location>
</feature>
<dbReference type="GO" id="GO:0006397">
    <property type="term" value="P:mRNA processing"/>
    <property type="evidence" value="ECO:0007669"/>
    <property type="project" value="UniProtKB-KW"/>
</dbReference>
<evidence type="ECO:0000256" key="1">
    <source>
        <dbReference type="ARBA" id="ARBA00022664"/>
    </source>
</evidence>
<dbReference type="InterPro" id="IPR035979">
    <property type="entry name" value="RBD_domain_sf"/>
</dbReference>
<dbReference type="EMBL" id="VDCV01000008">
    <property type="protein sequence ID" value="KAB5545130.1"/>
    <property type="molecule type" value="Genomic_DNA"/>
</dbReference>
<name>A0A5N5LR36_9ROSI</name>
<keyword evidence="8" id="KW-1185">Reference proteome</keyword>
<feature type="region of interest" description="Disordered" evidence="5">
    <location>
        <begin position="76"/>
        <end position="123"/>
    </location>
</feature>
<dbReference type="PROSITE" id="PS50102">
    <property type="entry name" value="RRM"/>
    <property type="match status" value="1"/>
</dbReference>
<feature type="compositionally biased region" description="Basic and acidic residues" evidence="5">
    <location>
        <begin position="234"/>
        <end position="253"/>
    </location>
</feature>
<dbReference type="FunFam" id="3.30.70.330:FF:000879">
    <property type="entry name" value="Splicing factor U2af large subunit A"/>
    <property type="match status" value="1"/>
</dbReference>
<keyword evidence="2 4" id="KW-0694">RNA-binding</keyword>
<feature type="compositionally biased region" description="Basic and acidic residues" evidence="5">
    <location>
        <begin position="82"/>
        <end position="97"/>
    </location>
</feature>
<keyword evidence="3" id="KW-0508">mRNA splicing</keyword>
<dbReference type="PANTHER" id="PTHR23139">
    <property type="entry name" value="RNA-BINDING PROTEIN"/>
    <property type="match status" value="1"/>
</dbReference>
<evidence type="ECO:0000256" key="2">
    <source>
        <dbReference type="ARBA" id="ARBA00022884"/>
    </source>
</evidence>
<feature type="compositionally biased region" description="Basic and acidic residues" evidence="5">
    <location>
        <begin position="349"/>
        <end position="358"/>
    </location>
</feature>
<dbReference type="InterPro" id="IPR000504">
    <property type="entry name" value="RRM_dom"/>
</dbReference>
<evidence type="ECO:0000256" key="3">
    <source>
        <dbReference type="ARBA" id="ARBA00023187"/>
    </source>
</evidence>
<dbReference type="Proteomes" id="UP000326939">
    <property type="component" value="Chromosome 8"/>
</dbReference>
<feature type="compositionally biased region" description="Basic and acidic residues" evidence="5">
    <location>
        <begin position="295"/>
        <end position="311"/>
    </location>
</feature>
<sequence>MLSQGCITRSFSYFVSGKMSRSSQQKEKHGRSSEMSQDHEGTAARTRPCRFDEIISKRKNEKESKIMKEELNVISGGVTNEKASDHRSGRGNGHNEESLTGVRQHLSEEHGKASHRKKDDVSLKDDYVAKGKVRDVRDLESKSMAKMNNNMRTEVMKKTNEKIHDRRISEWPSNISKNEALKKHSREVEKDRDRHMDRSRGKTERESKEKYWNGVDDRGRDGNPAKKHNLGKGHHLETSERKERKEYNEELRLKSRRSRSREYEVRNRRSISLSPRAHKRGSYHRREHGQLASHSVKERSGQQQSDVDKSKTKNSSSSSHYRRHGGSSCGLGGYSPRKRKTEATIKTTSPDKHSPERKCAKWDLAPEETNNVFPAATLSNFQSPNPTVSSNIHEVASAVPITSTAVNPLSGVPHSASSTAAKVSIESIQLTQATCPMRMLYMENIPATASEKAVMECLNSLLISSSVNHIQGTQPCISCIMLKEKGQALVEFLTPEDASAALSFNGNSFSGSIIKVRRPKDFVEVAAGFQTVAIFMQTSELEKSTAVVDAISDIVKDSPHKVCIVILLSDFFVSFNFWSADHFWSSVINKRLGYLFALCNYYFLKKLIVNLKCLFSVSLMVKLLLTTGHKGIRGQGNCFTGEKIFVGGISKALSSKMLMEIASSFGPLKAYQSEISKDPGGPFAFLECQRPNVYCHYQYADQSVAFKACAGLNGMKLGGQVITVIQAVPNASSAESDGNPPFCQIPQHAKALIGKPTEVLKLKNVFDSEKLSSMSNMEVEDVLEDVRLECARFGSVKSVNVVKYGAIPISNSELCEFNNDMASAEVTQSEDCDETNSKTRNIRELIDQIVMEGDSNGENKPGSDDAMEEPCQPDEVDDDMVVQDLVCKSLSDSQEPPQDELDSNVDKVADDDIQIEEVRGENKSTAGEELNLEEVSGDVEKPFLNGSTRTGPISIEKGDGKEQDCNLGCIFEPGRVFVEFRRAEASCMAAHCLHGRLFGDRVVVVEYVPLDPYLARFQK</sequence>
<evidence type="ECO:0000256" key="4">
    <source>
        <dbReference type="PROSITE-ProRule" id="PRU00176"/>
    </source>
</evidence>
<evidence type="ECO:0000313" key="7">
    <source>
        <dbReference type="EMBL" id="KAB5545130.1"/>
    </source>
</evidence>
<feature type="domain" description="RRM" evidence="6">
    <location>
        <begin position="438"/>
        <end position="521"/>
    </location>
</feature>
<dbReference type="Gene3D" id="3.30.70.330">
    <property type="match status" value="4"/>
</dbReference>
<evidence type="ECO:0000259" key="6">
    <source>
        <dbReference type="PROSITE" id="PS50102"/>
    </source>
</evidence>